<sequence length="183" mass="19722">METSFKVLICGGGVSGLSLTLILERLEIDYLVLEAYPEVTANVGAAVVLLPNRLRVLDQLGVYDSFKEQYDQGPVSDAKFFSPEGQVLGTVEMNDLLRCGDVLAGGDGIHSAVRKEMWRLGAELKSGYFPQDEWSSVPCFQAAIFGISTPPPNVKVHAGVMTYNNGFILSVLHFTSGCIGSSS</sequence>
<comment type="caution">
    <text evidence="7">The sequence shown here is derived from an EMBL/GenBank/DDBJ whole genome shotgun (WGS) entry which is preliminary data.</text>
</comment>
<dbReference type="Pfam" id="PF01494">
    <property type="entry name" value="FAD_binding_3"/>
    <property type="match status" value="1"/>
</dbReference>
<keyword evidence="4" id="KW-0274">FAD</keyword>
<organism evidence="7 8">
    <name type="scientific">Diaporthe vaccinii</name>
    <dbReference type="NCBI Taxonomy" id="105482"/>
    <lineage>
        <taxon>Eukaryota</taxon>
        <taxon>Fungi</taxon>
        <taxon>Dikarya</taxon>
        <taxon>Ascomycota</taxon>
        <taxon>Pezizomycotina</taxon>
        <taxon>Sordariomycetes</taxon>
        <taxon>Sordariomycetidae</taxon>
        <taxon>Diaporthales</taxon>
        <taxon>Diaporthaceae</taxon>
        <taxon>Diaporthe</taxon>
        <taxon>Diaporthe eres species complex</taxon>
    </lineage>
</organism>
<dbReference type="SUPFAM" id="SSF51905">
    <property type="entry name" value="FAD/NAD(P)-binding domain"/>
    <property type="match status" value="1"/>
</dbReference>
<dbReference type="EMBL" id="JBAWTH010000121">
    <property type="protein sequence ID" value="KAL2276115.1"/>
    <property type="molecule type" value="Genomic_DNA"/>
</dbReference>
<gene>
    <name evidence="7" type="ORF">FJTKL_01292</name>
</gene>
<comment type="similarity">
    <text evidence="2">Belongs to the paxM FAD-dependent monooxygenase family.</text>
</comment>
<name>A0ABR4E144_9PEZI</name>
<evidence type="ECO:0000259" key="6">
    <source>
        <dbReference type="Pfam" id="PF01494"/>
    </source>
</evidence>
<dbReference type="Proteomes" id="UP001600888">
    <property type="component" value="Unassembled WGS sequence"/>
</dbReference>
<dbReference type="PANTHER" id="PTHR47356">
    <property type="entry name" value="FAD-DEPENDENT MONOOXYGENASE ASQG-RELATED"/>
    <property type="match status" value="1"/>
</dbReference>
<reference evidence="7 8" key="1">
    <citation type="submission" date="2024-03" db="EMBL/GenBank/DDBJ databases">
        <title>A high-quality draft genome sequence of Diaporthe vaccinii, a causative agent of upright dieback and viscid rot disease in cranberry plants.</title>
        <authorList>
            <person name="Sarrasin M."/>
            <person name="Lang B.F."/>
            <person name="Burger G."/>
        </authorList>
    </citation>
    <scope>NUCLEOTIDE SEQUENCE [LARGE SCALE GENOMIC DNA]</scope>
    <source>
        <strain evidence="7 8">IS7</strain>
    </source>
</reference>
<evidence type="ECO:0000256" key="4">
    <source>
        <dbReference type="ARBA" id="ARBA00022827"/>
    </source>
</evidence>
<evidence type="ECO:0000256" key="3">
    <source>
        <dbReference type="ARBA" id="ARBA00022630"/>
    </source>
</evidence>
<proteinExistence type="inferred from homology"/>
<evidence type="ECO:0000256" key="5">
    <source>
        <dbReference type="ARBA" id="ARBA00023002"/>
    </source>
</evidence>
<comment type="cofactor">
    <cofactor evidence="1">
        <name>FAD</name>
        <dbReference type="ChEBI" id="CHEBI:57692"/>
    </cofactor>
</comment>
<protein>
    <recommendedName>
        <fullName evidence="6">FAD-binding domain-containing protein</fullName>
    </recommendedName>
</protein>
<evidence type="ECO:0000256" key="1">
    <source>
        <dbReference type="ARBA" id="ARBA00001974"/>
    </source>
</evidence>
<dbReference type="InterPro" id="IPR050562">
    <property type="entry name" value="FAD_mOase_fung"/>
</dbReference>
<keyword evidence="8" id="KW-1185">Reference proteome</keyword>
<accession>A0ABR4E144</accession>
<dbReference type="InterPro" id="IPR002938">
    <property type="entry name" value="FAD-bd"/>
</dbReference>
<evidence type="ECO:0000256" key="2">
    <source>
        <dbReference type="ARBA" id="ARBA00007992"/>
    </source>
</evidence>
<dbReference type="Gene3D" id="3.50.50.60">
    <property type="entry name" value="FAD/NAD(P)-binding domain"/>
    <property type="match status" value="1"/>
</dbReference>
<evidence type="ECO:0000313" key="7">
    <source>
        <dbReference type="EMBL" id="KAL2276115.1"/>
    </source>
</evidence>
<evidence type="ECO:0000313" key="8">
    <source>
        <dbReference type="Proteomes" id="UP001600888"/>
    </source>
</evidence>
<feature type="domain" description="FAD-binding" evidence="6">
    <location>
        <begin position="6"/>
        <end position="70"/>
    </location>
</feature>
<dbReference type="PANTHER" id="PTHR47356:SF2">
    <property type="entry name" value="FAD-BINDING DOMAIN-CONTAINING PROTEIN-RELATED"/>
    <property type="match status" value="1"/>
</dbReference>
<keyword evidence="3" id="KW-0285">Flavoprotein</keyword>
<dbReference type="InterPro" id="IPR036188">
    <property type="entry name" value="FAD/NAD-bd_sf"/>
</dbReference>
<keyword evidence="5" id="KW-0560">Oxidoreductase</keyword>